<accession>A0A182MBV2</accession>
<proteinExistence type="predicted"/>
<dbReference type="AlphaFoldDB" id="A0A182MBV2"/>
<organism evidence="2 3">
    <name type="scientific">Anopheles culicifacies</name>
    <dbReference type="NCBI Taxonomy" id="139723"/>
    <lineage>
        <taxon>Eukaryota</taxon>
        <taxon>Metazoa</taxon>
        <taxon>Ecdysozoa</taxon>
        <taxon>Arthropoda</taxon>
        <taxon>Hexapoda</taxon>
        <taxon>Insecta</taxon>
        <taxon>Pterygota</taxon>
        <taxon>Neoptera</taxon>
        <taxon>Endopterygota</taxon>
        <taxon>Diptera</taxon>
        <taxon>Nematocera</taxon>
        <taxon>Culicoidea</taxon>
        <taxon>Culicidae</taxon>
        <taxon>Anophelinae</taxon>
        <taxon>Anopheles</taxon>
        <taxon>culicifacies species complex</taxon>
    </lineage>
</organism>
<reference evidence="2" key="2">
    <citation type="submission" date="2020-05" db="UniProtKB">
        <authorList>
            <consortium name="EnsemblMetazoa"/>
        </authorList>
    </citation>
    <scope>IDENTIFICATION</scope>
    <source>
        <strain evidence="2">A-37</strain>
    </source>
</reference>
<dbReference type="Proteomes" id="UP000075883">
    <property type="component" value="Unassembled WGS sequence"/>
</dbReference>
<evidence type="ECO:0000313" key="2">
    <source>
        <dbReference type="EnsemblMetazoa" id="ACUA014461-PA"/>
    </source>
</evidence>
<evidence type="ECO:0000313" key="3">
    <source>
        <dbReference type="Proteomes" id="UP000075883"/>
    </source>
</evidence>
<protein>
    <submittedName>
        <fullName evidence="2">Uncharacterized protein</fullName>
    </submittedName>
</protein>
<keyword evidence="1" id="KW-0472">Membrane</keyword>
<dbReference type="VEuPathDB" id="VectorBase:ACUA014461"/>
<keyword evidence="1" id="KW-1133">Transmembrane helix</keyword>
<keyword evidence="3" id="KW-1185">Reference proteome</keyword>
<evidence type="ECO:0000256" key="1">
    <source>
        <dbReference type="SAM" id="Phobius"/>
    </source>
</evidence>
<feature type="transmembrane region" description="Helical" evidence="1">
    <location>
        <begin position="6"/>
        <end position="25"/>
    </location>
</feature>
<dbReference type="EnsemblMetazoa" id="ACUA014461-RA">
    <property type="protein sequence ID" value="ACUA014461-PA"/>
    <property type="gene ID" value="ACUA014461"/>
</dbReference>
<reference evidence="3" key="1">
    <citation type="submission" date="2013-09" db="EMBL/GenBank/DDBJ databases">
        <title>The Genome Sequence of Anopheles culicifacies species A.</title>
        <authorList>
            <consortium name="The Broad Institute Genomics Platform"/>
            <person name="Neafsey D.E."/>
            <person name="Besansky N."/>
            <person name="Howell P."/>
            <person name="Walton C."/>
            <person name="Young S.K."/>
            <person name="Zeng Q."/>
            <person name="Gargeya S."/>
            <person name="Fitzgerald M."/>
            <person name="Haas B."/>
            <person name="Abouelleil A."/>
            <person name="Allen A.W."/>
            <person name="Alvarado L."/>
            <person name="Arachchi H.M."/>
            <person name="Berlin A.M."/>
            <person name="Chapman S.B."/>
            <person name="Gainer-Dewar J."/>
            <person name="Goldberg J."/>
            <person name="Griggs A."/>
            <person name="Gujja S."/>
            <person name="Hansen M."/>
            <person name="Howarth C."/>
            <person name="Imamovic A."/>
            <person name="Ireland A."/>
            <person name="Larimer J."/>
            <person name="McCowan C."/>
            <person name="Murphy C."/>
            <person name="Pearson M."/>
            <person name="Poon T.W."/>
            <person name="Priest M."/>
            <person name="Roberts A."/>
            <person name="Saif S."/>
            <person name="Shea T."/>
            <person name="Sisk P."/>
            <person name="Sykes S."/>
            <person name="Wortman J."/>
            <person name="Nusbaum C."/>
            <person name="Birren B."/>
        </authorList>
    </citation>
    <scope>NUCLEOTIDE SEQUENCE [LARGE SCALE GENOMIC DNA]</scope>
    <source>
        <strain evidence="3">A-37</strain>
    </source>
</reference>
<sequence>MQTSSPIPSFIYIGSVSVALLRAIICPRSTAICATQWRDSNRSSLSLHNRANVVCSSISVGEIDASKSRTPITPNHFARATGAHQVDVHATEVELATRRNVVGSHPV</sequence>
<dbReference type="EMBL" id="AXCM01024108">
    <property type="status" value="NOT_ANNOTATED_CDS"/>
    <property type="molecule type" value="Genomic_DNA"/>
</dbReference>
<name>A0A182MBV2_9DIPT</name>
<keyword evidence="1" id="KW-0812">Transmembrane</keyword>